<keyword evidence="2" id="KW-1185">Reference proteome</keyword>
<comment type="caution">
    <text evidence="1">The sequence shown here is derived from an EMBL/GenBank/DDBJ whole genome shotgun (WGS) entry which is preliminary data.</text>
</comment>
<dbReference type="Proteomes" id="UP000245865">
    <property type="component" value="Unassembled WGS sequence"/>
</dbReference>
<name>A0A316J543_9HYPH</name>
<sequence length="70" mass="8104">MLKDFQHSMVLASGFLTVASWRLRSQIFEFKWQAPFTGPTLERVLIREHSREPIETSLSAEAVHLFEATQ</sequence>
<evidence type="ECO:0000313" key="2">
    <source>
        <dbReference type="Proteomes" id="UP000245865"/>
    </source>
</evidence>
<evidence type="ECO:0000313" key="1">
    <source>
        <dbReference type="EMBL" id="PWL16451.1"/>
    </source>
</evidence>
<protein>
    <submittedName>
        <fullName evidence="1">Uncharacterized protein</fullName>
    </submittedName>
</protein>
<proteinExistence type="predicted"/>
<reference evidence="1 2" key="1">
    <citation type="submission" date="2018-05" db="EMBL/GenBank/DDBJ databases">
        <title>Comparative genomic sequence analysis between strain HN4 and CCM 8460T (Falsochrobactrum ovis) will provide more evidence to prove that HN4 is a new species of Falsochrobactrum.</title>
        <authorList>
            <person name="Lyu W."/>
            <person name="Sun L."/>
            <person name="Yao L."/>
        </authorList>
    </citation>
    <scope>NUCLEOTIDE SEQUENCE [LARGE SCALE GENOMIC DNA]</scope>
    <source>
        <strain evidence="1 2">HN4</strain>
    </source>
</reference>
<accession>A0A316J543</accession>
<organism evidence="1 2">
    <name type="scientific">Falsochrobactrum shanghaiense</name>
    <dbReference type="NCBI Taxonomy" id="2201899"/>
    <lineage>
        <taxon>Bacteria</taxon>
        <taxon>Pseudomonadati</taxon>
        <taxon>Pseudomonadota</taxon>
        <taxon>Alphaproteobacteria</taxon>
        <taxon>Hyphomicrobiales</taxon>
        <taxon>Brucellaceae</taxon>
        <taxon>Falsochrobactrum</taxon>
    </lineage>
</organism>
<gene>
    <name evidence="1" type="ORF">DKP76_17465</name>
</gene>
<dbReference type="EMBL" id="QGDB01000010">
    <property type="protein sequence ID" value="PWL16451.1"/>
    <property type="molecule type" value="Genomic_DNA"/>
</dbReference>
<dbReference type="AlphaFoldDB" id="A0A316J543"/>